<dbReference type="AlphaFoldDB" id="A0A9N9FEI1"/>
<sequence>EETSYAITPPTLSSLPKLYFLPNSLSKYSDFPFPAEINFILQYHNDQSLKNKLNVEHDLDSFDEEKWKRTLVMKMELIHNDKI</sequence>
<evidence type="ECO:0000313" key="1">
    <source>
        <dbReference type="EMBL" id="CAG8530249.1"/>
    </source>
</evidence>
<proteinExistence type="predicted"/>
<keyword evidence="2" id="KW-1185">Reference proteome</keyword>
<evidence type="ECO:0000313" key="2">
    <source>
        <dbReference type="Proteomes" id="UP000789342"/>
    </source>
</evidence>
<accession>A0A9N9FEI1</accession>
<comment type="caution">
    <text evidence="1">The sequence shown here is derived from an EMBL/GenBank/DDBJ whole genome shotgun (WGS) entry which is preliminary data.</text>
</comment>
<name>A0A9N9FEI1_9GLOM</name>
<feature type="non-terminal residue" evidence="1">
    <location>
        <position position="1"/>
    </location>
</feature>
<organism evidence="1 2">
    <name type="scientific">Acaulospora morrowiae</name>
    <dbReference type="NCBI Taxonomy" id="94023"/>
    <lineage>
        <taxon>Eukaryota</taxon>
        <taxon>Fungi</taxon>
        <taxon>Fungi incertae sedis</taxon>
        <taxon>Mucoromycota</taxon>
        <taxon>Glomeromycotina</taxon>
        <taxon>Glomeromycetes</taxon>
        <taxon>Diversisporales</taxon>
        <taxon>Acaulosporaceae</taxon>
        <taxon>Acaulospora</taxon>
    </lineage>
</organism>
<protein>
    <submittedName>
        <fullName evidence="1">5556_t:CDS:1</fullName>
    </submittedName>
</protein>
<gene>
    <name evidence="1" type="ORF">AMORRO_LOCUS4637</name>
</gene>
<dbReference type="Proteomes" id="UP000789342">
    <property type="component" value="Unassembled WGS sequence"/>
</dbReference>
<dbReference type="EMBL" id="CAJVPV010002575">
    <property type="protein sequence ID" value="CAG8530249.1"/>
    <property type="molecule type" value="Genomic_DNA"/>
</dbReference>
<reference evidence="1" key="1">
    <citation type="submission" date="2021-06" db="EMBL/GenBank/DDBJ databases">
        <authorList>
            <person name="Kallberg Y."/>
            <person name="Tangrot J."/>
            <person name="Rosling A."/>
        </authorList>
    </citation>
    <scope>NUCLEOTIDE SEQUENCE</scope>
    <source>
        <strain evidence="1">CL551</strain>
    </source>
</reference>